<sequence>MFSITVSHHQNHGIIVVCVEGEISHANGLRIPEEMQKALARYSSRRVLIDLRKARNTSTTMENFGFALAVKRKEPELSEPHKPLRIAFLTALEDESHDRVLSILSATLPASGNSLVSKDEGSALSWLLSGPGFDADL</sequence>
<dbReference type="Proteomes" id="UP000237350">
    <property type="component" value="Unassembled WGS sequence"/>
</dbReference>
<comment type="caution">
    <text evidence="1">The sequence shown here is derived from an EMBL/GenBank/DDBJ whole genome shotgun (WGS) entry which is preliminary data.</text>
</comment>
<evidence type="ECO:0008006" key="3">
    <source>
        <dbReference type="Google" id="ProtNLM"/>
    </source>
</evidence>
<evidence type="ECO:0000313" key="2">
    <source>
        <dbReference type="Proteomes" id="UP000237350"/>
    </source>
</evidence>
<dbReference type="AlphaFoldDB" id="A0A2S4JFN1"/>
<dbReference type="InterPro" id="IPR036513">
    <property type="entry name" value="STAS_dom_sf"/>
</dbReference>
<organism evidence="1 2">
    <name type="scientific">Alkalispirochaeta sphaeroplastigenens</name>
    <dbReference type="NCBI Taxonomy" id="1187066"/>
    <lineage>
        <taxon>Bacteria</taxon>
        <taxon>Pseudomonadati</taxon>
        <taxon>Spirochaetota</taxon>
        <taxon>Spirochaetia</taxon>
        <taxon>Spirochaetales</taxon>
        <taxon>Spirochaetaceae</taxon>
        <taxon>Alkalispirochaeta</taxon>
    </lineage>
</organism>
<proteinExistence type="predicted"/>
<evidence type="ECO:0000313" key="1">
    <source>
        <dbReference type="EMBL" id="POQ98289.1"/>
    </source>
</evidence>
<reference evidence="2" key="1">
    <citation type="submission" date="2015-12" db="EMBL/GenBank/DDBJ databases">
        <authorList>
            <person name="Lodha T.D."/>
            <person name="Chintalapati S."/>
            <person name="Chintalapati V.R."/>
            <person name="Sravanthi T."/>
        </authorList>
    </citation>
    <scope>NUCLEOTIDE SEQUENCE [LARGE SCALE GENOMIC DNA]</scope>
    <source>
        <strain evidence="2">JC133</strain>
    </source>
</reference>
<gene>
    <name evidence="1" type="ORF">AU468_13820</name>
</gene>
<name>A0A2S4JFN1_9SPIO</name>
<keyword evidence="2" id="KW-1185">Reference proteome</keyword>
<dbReference type="RefSeq" id="WP_103681242.1">
    <property type="nucleotide sequence ID" value="NZ_LPWH01000124.1"/>
</dbReference>
<accession>A0A2S4JFN1</accession>
<dbReference type="SUPFAM" id="SSF52091">
    <property type="entry name" value="SpoIIaa-like"/>
    <property type="match status" value="1"/>
</dbReference>
<dbReference type="EMBL" id="LPWH01000124">
    <property type="protein sequence ID" value="POQ98289.1"/>
    <property type="molecule type" value="Genomic_DNA"/>
</dbReference>
<protein>
    <recommendedName>
        <fullName evidence="3">STAS/SEC14 domain-containing protein</fullName>
    </recommendedName>
</protein>